<dbReference type="Gene3D" id="2.130.10.10">
    <property type="entry name" value="YVTN repeat-like/Quinoprotein amine dehydrogenase"/>
    <property type="match status" value="3"/>
</dbReference>
<evidence type="ECO:0000256" key="3">
    <source>
        <dbReference type="ARBA" id="ARBA00014577"/>
    </source>
</evidence>
<comment type="subcellular location">
    <subcellularLocation>
        <location evidence="1">Nucleus</location>
    </subcellularLocation>
</comment>
<dbReference type="Gene3D" id="1.10.150.910">
    <property type="match status" value="1"/>
</dbReference>
<evidence type="ECO:0000259" key="7">
    <source>
        <dbReference type="Pfam" id="PF23726"/>
    </source>
</evidence>
<dbReference type="InterPro" id="IPR011047">
    <property type="entry name" value="Quinoprotein_ADH-like_sf"/>
</dbReference>
<evidence type="ECO:0000256" key="1">
    <source>
        <dbReference type="ARBA" id="ARBA00004123"/>
    </source>
</evidence>
<evidence type="ECO:0000259" key="6">
    <source>
        <dbReference type="Pfam" id="PF10433"/>
    </source>
</evidence>
<reference evidence="8 9" key="1">
    <citation type="submission" date="2014-04" db="EMBL/GenBank/DDBJ databases">
        <authorList>
            <consortium name="DOE Joint Genome Institute"/>
            <person name="Kuo A."/>
            <person name="Martino E."/>
            <person name="Perotto S."/>
            <person name="Kohler A."/>
            <person name="Nagy L.G."/>
            <person name="Floudas D."/>
            <person name="Copeland A."/>
            <person name="Barry K.W."/>
            <person name="Cichocki N."/>
            <person name="Veneault-Fourrey C."/>
            <person name="LaButti K."/>
            <person name="Lindquist E.A."/>
            <person name="Lipzen A."/>
            <person name="Lundell T."/>
            <person name="Morin E."/>
            <person name="Murat C."/>
            <person name="Sun H."/>
            <person name="Tunlid A."/>
            <person name="Henrissat B."/>
            <person name="Grigoriev I.V."/>
            <person name="Hibbett D.S."/>
            <person name="Martin F."/>
            <person name="Nordberg H.P."/>
            <person name="Cantor M.N."/>
            <person name="Hua S.X."/>
        </authorList>
    </citation>
    <scope>NUCLEOTIDE SEQUENCE [LARGE SCALE GENOMIC DNA]</scope>
    <source>
        <strain evidence="8 9">Zn</strain>
    </source>
</reference>
<dbReference type="InterPro" id="IPR058543">
    <property type="entry name" value="Beta-prop_RSE1/DDB1/CPSF1_2nd"/>
</dbReference>
<gene>
    <name evidence="8" type="ORF">OIDMADRAFT_54960</name>
</gene>
<dbReference type="AlphaFoldDB" id="A0A0C3HAV7"/>
<evidence type="ECO:0000313" key="9">
    <source>
        <dbReference type="Proteomes" id="UP000054321"/>
    </source>
</evidence>
<dbReference type="Proteomes" id="UP000054321">
    <property type="component" value="Unassembled WGS sequence"/>
</dbReference>
<dbReference type="Pfam" id="PF03178">
    <property type="entry name" value="CPSF_A"/>
    <property type="match status" value="1"/>
</dbReference>
<keyword evidence="9" id="KW-1185">Reference proteome</keyword>
<dbReference type="InterPro" id="IPR015943">
    <property type="entry name" value="WD40/YVTN_repeat-like_dom_sf"/>
</dbReference>
<evidence type="ECO:0000313" key="8">
    <source>
        <dbReference type="EMBL" id="KIN00365.1"/>
    </source>
</evidence>
<dbReference type="OrthoDB" id="433457at2759"/>
<dbReference type="InterPro" id="IPR050358">
    <property type="entry name" value="RSE1/DDB1/CFT1"/>
</dbReference>
<dbReference type="EMBL" id="KN832877">
    <property type="protein sequence ID" value="KIN00365.1"/>
    <property type="molecule type" value="Genomic_DNA"/>
</dbReference>
<dbReference type="Pfam" id="PF10433">
    <property type="entry name" value="Beta-prop_RSE1_1st"/>
    <property type="match status" value="1"/>
</dbReference>
<dbReference type="InterPro" id="IPR018846">
    <property type="entry name" value="Beta-prop_RSE1/DDB1/CPSF1_1st"/>
</dbReference>
<organism evidence="8 9">
    <name type="scientific">Oidiodendron maius (strain Zn)</name>
    <dbReference type="NCBI Taxonomy" id="913774"/>
    <lineage>
        <taxon>Eukaryota</taxon>
        <taxon>Fungi</taxon>
        <taxon>Dikarya</taxon>
        <taxon>Ascomycota</taxon>
        <taxon>Pezizomycotina</taxon>
        <taxon>Leotiomycetes</taxon>
        <taxon>Leotiomycetes incertae sedis</taxon>
        <taxon>Myxotrichaceae</taxon>
        <taxon>Oidiodendron</taxon>
    </lineage>
</organism>
<dbReference type="SUPFAM" id="SSF50998">
    <property type="entry name" value="Quinoprotein alcohol dehydrogenase-like"/>
    <property type="match status" value="1"/>
</dbReference>
<dbReference type="HOGENOM" id="CLU_002893_1_1_1"/>
<proteinExistence type="inferred from homology"/>
<evidence type="ECO:0000259" key="5">
    <source>
        <dbReference type="Pfam" id="PF03178"/>
    </source>
</evidence>
<sequence>MAYLAPIHRPSSVRHALMLNLFDAEEECLVLAKANRVEIWTLSSEGLVMIHTQAIFGRVSMLEKIRPFGATTDHLFIGTLRSQYFTVAWNPETRRLDTVQSFVDVTDKHLRDSQSRDRCVVDPTGQYLVMELFEGILNLVKIIKPRKAAGDYLDRPEQVRITELQVRASRFLYSDTRQPKLAILYNDGKAHPEVRLATYRIVDDKGQYSTFNPLKDRENNFDDLDFGASHLIPVSKGEVEQKRYMVRNTATAKAQLGGVIVVGEVKMTYLDDESGARVEYALKEASIFVAWERYDDLNYFLADNYARLYLLTLDVDGAVVKGMEMRLLGKITKATVLVHLGDDLLYIASHEGDSQVVRFNLDPGEESIEILQTMPNIAPILDFTVMDMGGGNGEGQTNEYSSGQARLVTGSGAWEEGSLRSVRSGVGLEDIGILADIEHINGLFSLQSSGSHQGDDIVVVSLPIETRIFKFGLEGEIEELECFRGFSFDQPTLLASNLHNGWLLQVTNISAKILSANGIAAEWKPPPDQVITAASTNNGRLLLSANGVTLVSLDILSGLKEIAMLHLGTDSQVACVHTPNNHPNIGVVGFWQSGSISILNLMTLEVIYTEDLRRADSTSIPRNIVMTQILPEDTSGPTLFVAIEDGIVLVFNVNKKDFSLSGKKSIVLGTQQAQFQILPRNNGLFNVFAICEHPSLIYGSEGRIVYSAVTAEDATHICSFNSRAYPDSIIVATPENLKICHTDSERKTHVRTLQIGETVRSVCYSQKERAFAIGCIKKELIKGEEIVTSNFRLVEDVLFGDIGKSFQLKDGNGPELIECIIRAELPIRYGDGIPAERFIVGTSYLEDECKDANVGGRILVFGVDSGRSPYLIMSHVLRGACRKLAILDGKIVAALVKTVVIYNYTETTETAASLSKIATYRTSTCPISLDISENIITVGDMMKSISLVEYTPGKEGLPDTLHEVARHMDAIWTTSVVHIEEQSYLESDHYGNLLVLRRNINGVTLEDRKRLEMTSEMNLGEQVNKIVKIQVEPSATAMVIPKAFLATTEGSIYLFSTISSGSQDLLMRLQDRMSATVSTLGDLDFVQYRSFKTDNAEHDAPYRFVDGELIERFLDLDETVQGEVCKGLGPSVEDVRNMVEELKRLH</sequence>
<feature type="domain" description="RSE1/DDB1/CPSF1 C-terminal" evidence="5">
    <location>
        <begin position="789"/>
        <end position="1115"/>
    </location>
</feature>
<evidence type="ECO:0000256" key="4">
    <source>
        <dbReference type="ARBA" id="ARBA00023242"/>
    </source>
</evidence>
<comment type="similarity">
    <text evidence="2">Belongs to the DDB1 family.</text>
</comment>
<protein>
    <recommendedName>
        <fullName evidence="3">DNA damage-binding protein 1</fullName>
    </recommendedName>
</protein>
<dbReference type="Pfam" id="PF23726">
    <property type="entry name" value="Beta-prop_RSE1_2nd"/>
    <property type="match status" value="1"/>
</dbReference>
<reference evidence="9" key="2">
    <citation type="submission" date="2015-01" db="EMBL/GenBank/DDBJ databases">
        <title>Evolutionary Origins and Diversification of the Mycorrhizal Mutualists.</title>
        <authorList>
            <consortium name="DOE Joint Genome Institute"/>
            <consortium name="Mycorrhizal Genomics Consortium"/>
            <person name="Kohler A."/>
            <person name="Kuo A."/>
            <person name="Nagy L.G."/>
            <person name="Floudas D."/>
            <person name="Copeland A."/>
            <person name="Barry K.W."/>
            <person name="Cichocki N."/>
            <person name="Veneault-Fourrey C."/>
            <person name="LaButti K."/>
            <person name="Lindquist E.A."/>
            <person name="Lipzen A."/>
            <person name="Lundell T."/>
            <person name="Morin E."/>
            <person name="Murat C."/>
            <person name="Riley R."/>
            <person name="Ohm R."/>
            <person name="Sun H."/>
            <person name="Tunlid A."/>
            <person name="Henrissat B."/>
            <person name="Grigoriev I.V."/>
            <person name="Hibbett D.S."/>
            <person name="Martin F."/>
        </authorList>
    </citation>
    <scope>NUCLEOTIDE SEQUENCE [LARGE SCALE GENOMIC DNA]</scope>
    <source>
        <strain evidence="9">Zn</strain>
    </source>
</reference>
<name>A0A0C3HAV7_OIDMZ</name>
<accession>A0A0C3HAV7</accession>
<keyword evidence="4" id="KW-0539">Nucleus</keyword>
<dbReference type="GO" id="GO:0005634">
    <property type="term" value="C:nucleus"/>
    <property type="evidence" value="ECO:0007669"/>
    <property type="project" value="UniProtKB-SubCell"/>
</dbReference>
<feature type="domain" description="RSE1/DDB1/CPSF1 second beta-propeller" evidence="7">
    <location>
        <begin position="434"/>
        <end position="741"/>
    </location>
</feature>
<dbReference type="InParanoid" id="A0A0C3HAV7"/>
<dbReference type="InterPro" id="IPR004871">
    <property type="entry name" value="RSE1/DDB1/CPSF1_C"/>
</dbReference>
<dbReference type="STRING" id="913774.A0A0C3HAV7"/>
<dbReference type="PANTHER" id="PTHR10644">
    <property type="entry name" value="DNA REPAIR/RNA PROCESSING CPSF FAMILY"/>
    <property type="match status" value="1"/>
</dbReference>
<feature type="domain" description="RSE1/DDB1/CPSF1 first beta-propeller" evidence="6">
    <location>
        <begin position="12"/>
        <end position="375"/>
    </location>
</feature>
<dbReference type="GO" id="GO:0003676">
    <property type="term" value="F:nucleic acid binding"/>
    <property type="evidence" value="ECO:0007669"/>
    <property type="project" value="InterPro"/>
</dbReference>
<dbReference type="FunFam" id="2.130.10.10:FF:000629">
    <property type="entry name" value="UV-damaged DNA binding protein"/>
    <property type="match status" value="1"/>
</dbReference>
<evidence type="ECO:0000256" key="2">
    <source>
        <dbReference type="ARBA" id="ARBA00007453"/>
    </source>
</evidence>